<gene>
    <name evidence="2 3" type="primary">LOC104585580</name>
</gene>
<proteinExistence type="predicted"/>
<dbReference type="OrthoDB" id="10250120at2759"/>
<evidence type="ECO:0000313" key="1">
    <source>
        <dbReference type="Proteomes" id="UP000189703"/>
    </source>
</evidence>
<reference evidence="2 3" key="1">
    <citation type="submission" date="2025-04" db="UniProtKB">
        <authorList>
            <consortium name="RefSeq"/>
        </authorList>
    </citation>
    <scope>IDENTIFICATION</scope>
</reference>
<keyword evidence="1" id="KW-1185">Reference proteome</keyword>
<dbReference type="Pfam" id="PF03357">
    <property type="entry name" value="Snf7"/>
    <property type="match status" value="1"/>
</dbReference>
<dbReference type="GO" id="GO:0000815">
    <property type="term" value="C:ESCRT III complex"/>
    <property type="evidence" value="ECO:0000318"/>
    <property type="project" value="GO_Central"/>
</dbReference>
<organism evidence="1 3">
    <name type="scientific">Nelumbo nucifera</name>
    <name type="common">Sacred lotus</name>
    <dbReference type="NCBI Taxonomy" id="4432"/>
    <lineage>
        <taxon>Eukaryota</taxon>
        <taxon>Viridiplantae</taxon>
        <taxon>Streptophyta</taxon>
        <taxon>Embryophyta</taxon>
        <taxon>Tracheophyta</taxon>
        <taxon>Spermatophyta</taxon>
        <taxon>Magnoliopsida</taxon>
        <taxon>Proteales</taxon>
        <taxon>Nelumbonaceae</taxon>
        <taxon>Nelumbo</taxon>
    </lineage>
</organism>
<accession>A0A1U7YPS3</accession>
<dbReference type="InterPro" id="IPR005024">
    <property type="entry name" value="Snf7_fam"/>
</dbReference>
<dbReference type="PANTHER" id="PTHR22761:SF7">
    <property type="entry name" value="SNF7 FAMILY PROTEIN"/>
    <property type="match status" value="1"/>
</dbReference>
<dbReference type="RefSeq" id="XP_010240813.1">
    <property type="nucleotide sequence ID" value="XM_010242511.2"/>
</dbReference>
<dbReference type="Pfam" id="PF25880">
    <property type="entry name" value="WHD_CHMP7_1st"/>
    <property type="match status" value="1"/>
</dbReference>
<dbReference type="RefSeq" id="XP_010240812.1">
    <property type="nucleotide sequence ID" value="XM_010242510.1"/>
</dbReference>
<dbReference type="STRING" id="4432.A0A1U7YPS3"/>
<protein>
    <submittedName>
        <fullName evidence="2 3">Charged multivesicular body protein 7 isoform X1</fullName>
    </submittedName>
</protein>
<dbReference type="OMA" id="LQLQFMR"/>
<dbReference type="GO" id="GO:0006900">
    <property type="term" value="P:vesicle budding from membrane"/>
    <property type="evidence" value="ECO:0000318"/>
    <property type="project" value="GO_Central"/>
</dbReference>
<dbReference type="Gene3D" id="6.10.140.1230">
    <property type="match status" value="1"/>
</dbReference>
<dbReference type="Proteomes" id="UP000189703">
    <property type="component" value="Unplaced"/>
</dbReference>
<dbReference type="eggNOG" id="KOG2911">
    <property type="taxonomic scope" value="Eukaryota"/>
</dbReference>
<sequence length="433" mass="48597">MNSSVVEFIRREVPDWDDEVVATSRFKAFSGQRSDWEPKFLFWKDLILRVARHLGVFIIHASEVKHNWFNRGGLTPLCIEDVLVEMYNTGEILRTGDLGDPTSGRLSQLFRRMSHLMGILRSPTPKEIFEDRFILKTLLQERAAEVVMLLSENHWTSFCIVTMEKFHRICKGSSEASAILGYLSDCGKALYLSINKKDLIEGVKVSLVPAVVPSISSLDCDVLHLIWTTEKLQQQLDAIDQRYEMLRKSALTSLKSRDKKAAIRYARQLRLTTESREKCASLLNRVEEILSVIANAESTKKVSEAIQIGARAIKENGVSVEEVQLCLQELDESVTSQKLVEEALESTALEQTGVEDGDVEEEFKKLELELANETQQIAVPEKITVSDLTATTESLSNALLNLKLVDSAETEAENQESALPVSNNLPNLMLDAA</sequence>
<name>A0A1U7YPS3_NELNU</name>
<dbReference type="GeneID" id="104585580"/>
<evidence type="ECO:0000313" key="2">
    <source>
        <dbReference type="RefSeq" id="XP_010240812.1"/>
    </source>
</evidence>
<dbReference type="KEGG" id="nnu:104585580"/>
<dbReference type="PANTHER" id="PTHR22761">
    <property type="entry name" value="CHARGED MULTIVESICULAR BODY PROTEIN"/>
    <property type="match status" value="1"/>
</dbReference>
<evidence type="ECO:0000313" key="3">
    <source>
        <dbReference type="RefSeq" id="XP_010240813.1"/>
    </source>
</evidence>
<dbReference type="GO" id="GO:0009898">
    <property type="term" value="C:cytoplasmic side of plasma membrane"/>
    <property type="evidence" value="ECO:0000318"/>
    <property type="project" value="GO_Central"/>
</dbReference>
<dbReference type="GO" id="GO:0032511">
    <property type="term" value="P:late endosome to vacuole transport via multivesicular body sorting pathway"/>
    <property type="evidence" value="ECO:0000318"/>
    <property type="project" value="GO_Central"/>
</dbReference>
<dbReference type="AlphaFoldDB" id="A0A1U7YPS3"/>
<dbReference type="GO" id="GO:0005771">
    <property type="term" value="C:multivesicular body"/>
    <property type="evidence" value="ECO:0000318"/>
    <property type="project" value="GO_Central"/>
</dbReference>